<dbReference type="GO" id="GO:0051225">
    <property type="term" value="P:spindle assembly"/>
    <property type="evidence" value="ECO:0007669"/>
    <property type="project" value="TreeGrafter"/>
</dbReference>
<dbReference type="PANTHER" id="PTHR31807">
    <property type="entry name" value="AUGMIN FAMILY MEMBER"/>
    <property type="match status" value="1"/>
</dbReference>
<organism evidence="3 4">
    <name type="scientific">Rosa chinensis</name>
    <name type="common">China rose</name>
    <dbReference type="NCBI Taxonomy" id="74649"/>
    <lineage>
        <taxon>Eukaryota</taxon>
        <taxon>Viridiplantae</taxon>
        <taxon>Streptophyta</taxon>
        <taxon>Embryophyta</taxon>
        <taxon>Tracheophyta</taxon>
        <taxon>Spermatophyta</taxon>
        <taxon>Magnoliopsida</taxon>
        <taxon>eudicotyledons</taxon>
        <taxon>Gunneridae</taxon>
        <taxon>Pentapetalae</taxon>
        <taxon>rosids</taxon>
        <taxon>fabids</taxon>
        <taxon>Rosales</taxon>
        <taxon>Rosaceae</taxon>
        <taxon>Rosoideae</taxon>
        <taxon>Rosoideae incertae sedis</taxon>
        <taxon>Rosa</taxon>
    </lineage>
</organism>
<feature type="region of interest" description="Disordered" evidence="2">
    <location>
        <begin position="1"/>
        <end position="59"/>
    </location>
</feature>
<dbReference type="Pfam" id="PF04484">
    <property type="entry name" value="QWRF"/>
    <property type="match status" value="1"/>
</dbReference>
<dbReference type="PANTHER" id="PTHR31807:SF27">
    <property type="entry name" value="QWRF MOTIF-CONTAINING PROTEIN 7"/>
    <property type="match status" value="1"/>
</dbReference>
<protein>
    <submittedName>
        <fullName evidence="3">Putative QWRF family protein</fullName>
    </submittedName>
</protein>
<accession>A0A2P6SM85</accession>
<feature type="compositionally biased region" description="Basic and acidic residues" evidence="2">
    <location>
        <begin position="1"/>
        <end position="12"/>
    </location>
</feature>
<dbReference type="EMBL" id="PDCK01000039">
    <property type="protein sequence ID" value="PRQ59794.1"/>
    <property type="molecule type" value="Genomic_DNA"/>
</dbReference>
<name>A0A2P6SM85_ROSCH</name>
<reference evidence="3 4" key="1">
    <citation type="journal article" date="2018" name="Nat. Genet.">
        <title>The Rosa genome provides new insights in the design of modern roses.</title>
        <authorList>
            <person name="Bendahmane M."/>
        </authorList>
    </citation>
    <scope>NUCLEOTIDE SEQUENCE [LARGE SCALE GENOMIC DNA]</scope>
    <source>
        <strain evidence="4">cv. Old Blush</strain>
    </source>
</reference>
<dbReference type="InterPro" id="IPR007573">
    <property type="entry name" value="QWRF"/>
</dbReference>
<dbReference type="GO" id="GO:0008017">
    <property type="term" value="F:microtubule binding"/>
    <property type="evidence" value="ECO:0007669"/>
    <property type="project" value="TreeGrafter"/>
</dbReference>
<comment type="similarity">
    <text evidence="1">Belongs to the QWRF family.</text>
</comment>
<evidence type="ECO:0000313" key="4">
    <source>
        <dbReference type="Proteomes" id="UP000238479"/>
    </source>
</evidence>
<dbReference type="STRING" id="74649.A0A2P6SM85"/>
<evidence type="ECO:0000256" key="2">
    <source>
        <dbReference type="SAM" id="MobiDB-lite"/>
    </source>
</evidence>
<dbReference type="GO" id="GO:0005737">
    <property type="term" value="C:cytoplasm"/>
    <property type="evidence" value="ECO:0007669"/>
    <property type="project" value="TreeGrafter"/>
</dbReference>
<dbReference type="Proteomes" id="UP000238479">
    <property type="component" value="Chromosome 1"/>
</dbReference>
<evidence type="ECO:0000256" key="1">
    <source>
        <dbReference type="ARBA" id="ARBA00010016"/>
    </source>
</evidence>
<proteinExistence type="inferred from homology"/>
<comment type="caution">
    <text evidence="3">The sequence shown here is derived from an EMBL/GenBank/DDBJ whole genome shotgun (WGS) entry which is preliminary data.</text>
</comment>
<evidence type="ECO:0000313" key="3">
    <source>
        <dbReference type="EMBL" id="PRQ59794.1"/>
    </source>
</evidence>
<keyword evidence="4" id="KW-1185">Reference proteome</keyword>
<dbReference type="AlphaFoldDB" id="A0A2P6SM85"/>
<gene>
    <name evidence="3" type="ORF">RchiOBHm_Chr1g0374111</name>
</gene>
<sequence>MQKKGQENREGKNNSQNATFAIPRFLLQRGNTSPSPSPRPSFGSTKGRKSPVSPSAWALSPGRSLPCTVGPELTAAAVASPRPRVKSSGGGVGGVLKYFRLPKKGMTIQEEEFHQFRILHNRLLQWRFDNARAQAAMVASHKVAKDRMFSVWLRIFKMRNYILDKQLQLQKLKHQVKVYQIVYPQISLLNEWGKLERKNQESVSRMVRKLSGISNIIPLVNDAKGDVASIYEAMITAMDVMAGIQATVTKLLPQLEKLLYMVTELLIMQKQQRELEKYITSVVGLMVSDICRCCQAPKCIVHSYHFGRICA</sequence>
<dbReference type="Gramene" id="PRQ59794">
    <property type="protein sequence ID" value="PRQ59794"/>
    <property type="gene ID" value="RchiOBHm_Chr1g0374111"/>
</dbReference>
<dbReference type="GO" id="GO:0005880">
    <property type="term" value="C:nuclear microtubule"/>
    <property type="evidence" value="ECO:0007669"/>
    <property type="project" value="TreeGrafter"/>
</dbReference>
<dbReference type="OMA" id="RYHRFRM"/>